<protein>
    <recommendedName>
        <fullName evidence="2">Glycosyl transferase family 1 domain-containing protein</fullName>
    </recommendedName>
</protein>
<dbReference type="Pfam" id="PF00534">
    <property type="entry name" value="Glycos_transf_1"/>
    <property type="match status" value="1"/>
</dbReference>
<organism evidence="3 4">
    <name type="scientific">Emticicia aquatilis</name>
    <dbReference type="NCBI Taxonomy" id="1537369"/>
    <lineage>
        <taxon>Bacteria</taxon>
        <taxon>Pseudomonadati</taxon>
        <taxon>Bacteroidota</taxon>
        <taxon>Cytophagia</taxon>
        <taxon>Cytophagales</taxon>
        <taxon>Leadbetterellaceae</taxon>
        <taxon>Emticicia</taxon>
    </lineage>
</organism>
<accession>A0A916Z7N0</accession>
<keyword evidence="4" id="KW-1185">Reference proteome</keyword>
<dbReference type="AlphaFoldDB" id="A0A916Z7N0"/>
<gene>
    <name evidence="3" type="ORF">GCM10011514_50710</name>
</gene>
<evidence type="ECO:0000313" key="3">
    <source>
        <dbReference type="EMBL" id="GGD80484.1"/>
    </source>
</evidence>
<dbReference type="PANTHER" id="PTHR46401:SF2">
    <property type="entry name" value="GLYCOSYLTRANSFERASE WBBK-RELATED"/>
    <property type="match status" value="1"/>
</dbReference>
<reference evidence="3" key="1">
    <citation type="journal article" date="2014" name="Int. J. Syst. Evol. Microbiol.">
        <title>Complete genome sequence of Corynebacterium casei LMG S-19264T (=DSM 44701T), isolated from a smear-ripened cheese.</title>
        <authorList>
            <consortium name="US DOE Joint Genome Institute (JGI-PGF)"/>
            <person name="Walter F."/>
            <person name="Albersmeier A."/>
            <person name="Kalinowski J."/>
            <person name="Ruckert C."/>
        </authorList>
    </citation>
    <scope>NUCLEOTIDE SEQUENCE</scope>
    <source>
        <strain evidence="3">CGMCC 1.15958</strain>
    </source>
</reference>
<dbReference type="RefSeq" id="WP_188770811.1">
    <property type="nucleotide sequence ID" value="NZ_BMKK01000016.1"/>
</dbReference>
<proteinExistence type="predicted"/>
<evidence type="ECO:0000256" key="1">
    <source>
        <dbReference type="ARBA" id="ARBA00022679"/>
    </source>
</evidence>
<evidence type="ECO:0000259" key="2">
    <source>
        <dbReference type="Pfam" id="PF00534"/>
    </source>
</evidence>
<dbReference type="EMBL" id="BMKK01000016">
    <property type="protein sequence ID" value="GGD80484.1"/>
    <property type="molecule type" value="Genomic_DNA"/>
</dbReference>
<feature type="domain" description="Glycosyl transferase family 1" evidence="2">
    <location>
        <begin position="206"/>
        <end position="369"/>
    </location>
</feature>
<dbReference type="GO" id="GO:0009103">
    <property type="term" value="P:lipopolysaccharide biosynthetic process"/>
    <property type="evidence" value="ECO:0007669"/>
    <property type="project" value="TreeGrafter"/>
</dbReference>
<evidence type="ECO:0000313" key="4">
    <source>
        <dbReference type="Proteomes" id="UP000609064"/>
    </source>
</evidence>
<comment type="caution">
    <text evidence="3">The sequence shown here is derived from an EMBL/GenBank/DDBJ whole genome shotgun (WGS) entry which is preliminary data.</text>
</comment>
<dbReference type="GO" id="GO:0016757">
    <property type="term" value="F:glycosyltransferase activity"/>
    <property type="evidence" value="ECO:0007669"/>
    <property type="project" value="InterPro"/>
</dbReference>
<dbReference type="Gene3D" id="3.40.50.2000">
    <property type="entry name" value="Glycogen Phosphorylase B"/>
    <property type="match status" value="1"/>
</dbReference>
<dbReference type="Proteomes" id="UP000609064">
    <property type="component" value="Unassembled WGS sequence"/>
</dbReference>
<reference evidence="3" key="2">
    <citation type="submission" date="2020-09" db="EMBL/GenBank/DDBJ databases">
        <authorList>
            <person name="Sun Q."/>
            <person name="Zhou Y."/>
        </authorList>
    </citation>
    <scope>NUCLEOTIDE SEQUENCE</scope>
    <source>
        <strain evidence="3">CGMCC 1.15958</strain>
    </source>
</reference>
<keyword evidence="1" id="KW-0808">Transferase</keyword>
<dbReference type="SUPFAM" id="SSF53756">
    <property type="entry name" value="UDP-Glycosyltransferase/glycogen phosphorylase"/>
    <property type="match status" value="1"/>
</dbReference>
<sequence length="394" mass="45090">MRIIICDIYVRLVGHNLGHIQNILRFLEKNPSNDEYIFLLNPDAQTIPSVKTTALNVKIIFFTEEEFAPFNSGMSIIKSTQIIWKHISRYATEYQANKVIMMMLDMFQHTIGSSRFPCQLTGIMFNPYPRVIAQDSTLRAKQKSTITKARKLFTTWWMCRNTQLKKVFIFNDRETIKNMNETLGTKVFTYLPDPVYDYPTREGLIIREKYKIATHKKILLAFGFIDAKKNVVNLLKALQQLSAEDAANICLLVVGKIHGEHQATLMEAFEEAKKTRPELQIEFESRFVDDDEMEAYVGQSDIVSVAYINFFSSSGVIGLAARHNKPVLATKFGVVGDLTREYNLGITVDGFNPEEIKQAVLTFLKTKNAYPERASVFVQNHSSDNFIKTLLELN</sequence>
<dbReference type="PANTHER" id="PTHR46401">
    <property type="entry name" value="GLYCOSYLTRANSFERASE WBBK-RELATED"/>
    <property type="match status" value="1"/>
</dbReference>
<name>A0A916Z7N0_9BACT</name>
<dbReference type="InterPro" id="IPR001296">
    <property type="entry name" value="Glyco_trans_1"/>
</dbReference>